<evidence type="ECO:0000313" key="2">
    <source>
        <dbReference type="Proteomes" id="UP000595140"/>
    </source>
</evidence>
<organism evidence="1 2">
    <name type="scientific">Cuscuta campestris</name>
    <dbReference type="NCBI Taxonomy" id="132261"/>
    <lineage>
        <taxon>Eukaryota</taxon>
        <taxon>Viridiplantae</taxon>
        <taxon>Streptophyta</taxon>
        <taxon>Embryophyta</taxon>
        <taxon>Tracheophyta</taxon>
        <taxon>Spermatophyta</taxon>
        <taxon>Magnoliopsida</taxon>
        <taxon>eudicotyledons</taxon>
        <taxon>Gunneridae</taxon>
        <taxon>Pentapetalae</taxon>
        <taxon>asterids</taxon>
        <taxon>lamiids</taxon>
        <taxon>Solanales</taxon>
        <taxon>Convolvulaceae</taxon>
        <taxon>Cuscuteae</taxon>
        <taxon>Cuscuta</taxon>
        <taxon>Cuscuta subgen. Grammica</taxon>
        <taxon>Cuscuta sect. Cleistogrammica</taxon>
    </lineage>
</organism>
<gene>
    <name evidence="1" type="ORF">CCAM_LOCUS29704</name>
</gene>
<keyword evidence="2" id="KW-1185">Reference proteome</keyword>
<proteinExistence type="predicted"/>
<name>A0A484MIK2_9ASTE</name>
<dbReference type="AlphaFoldDB" id="A0A484MIK2"/>
<sequence>MGAMTKKKVQALRFLSSLDSGSYLDQGVSREPQINLHILLLHQFRIPQALKDIRNLSISFFFPFHSFTDRGLRFPDGDHKELFQFPVRDGGGGLHRPELQRPRPQQVLPDRRRHRQAVGGELPEAEETRRRSVVSMCLFFFFPAIFGFS</sequence>
<evidence type="ECO:0000313" key="1">
    <source>
        <dbReference type="EMBL" id="VFQ87928.1"/>
    </source>
</evidence>
<dbReference type="EMBL" id="OOIL02003425">
    <property type="protein sequence ID" value="VFQ87928.1"/>
    <property type="molecule type" value="Genomic_DNA"/>
</dbReference>
<reference evidence="1 2" key="1">
    <citation type="submission" date="2018-04" db="EMBL/GenBank/DDBJ databases">
        <authorList>
            <person name="Vogel A."/>
        </authorList>
    </citation>
    <scope>NUCLEOTIDE SEQUENCE [LARGE SCALE GENOMIC DNA]</scope>
</reference>
<protein>
    <submittedName>
        <fullName evidence="1">Uncharacterized protein</fullName>
    </submittedName>
</protein>
<dbReference type="Proteomes" id="UP000595140">
    <property type="component" value="Unassembled WGS sequence"/>
</dbReference>
<accession>A0A484MIK2</accession>